<dbReference type="CDD" id="cd04491">
    <property type="entry name" value="SoSSB_OBF"/>
    <property type="match status" value="1"/>
</dbReference>
<dbReference type="InterPro" id="IPR051231">
    <property type="entry name" value="SOSS-B"/>
</dbReference>
<dbReference type="GO" id="GO:0010212">
    <property type="term" value="P:response to ionizing radiation"/>
    <property type="evidence" value="ECO:0007669"/>
    <property type="project" value="TreeGrafter"/>
</dbReference>
<feature type="domain" description="Single-stranded DNA binding protein Ssb-like OB fold" evidence="2">
    <location>
        <begin position="15"/>
        <end position="92"/>
    </location>
</feature>
<dbReference type="InterPro" id="IPR012340">
    <property type="entry name" value="NA-bd_OB-fold"/>
</dbReference>
<gene>
    <name evidence="3" type="ORF">J4215_01935</name>
</gene>
<name>A0A8T4L701_9ARCH</name>
<dbReference type="Gene3D" id="2.40.50.140">
    <property type="entry name" value="Nucleic acid-binding proteins"/>
    <property type="match status" value="1"/>
</dbReference>
<evidence type="ECO:0000256" key="1">
    <source>
        <dbReference type="ARBA" id="ARBA00023125"/>
    </source>
</evidence>
<dbReference type="Pfam" id="PF21473">
    <property type="entry name" value="OB_Ssb-like"/>
    <property type="match status" value="1"/>
</dbReference>
<dbReference type="Proteomes" id="UP000675968">
    <property type="component" value="Unassembled WGS sequence"/>
</dbReference>
<evidence type="ECO:0000259" key="2">
    <source>
        <dbReference type="Pfam" id="PF21473"/>
    </source>
</evidence>
<comment type="caution">
    <text evidence="3">The sequence shown here is derived from an EMBL/GenBank/DDBJ whole genome shotgun (WGS) entry which is preliminary data.</text>
</comment>
<reference evidence="3" key="2">
    <citation type="submission" date="2021-05" db="EMBL/GenBank/DDBJ databases">
        <title>Protein family content uncovers lineage relationships and bacterial pathway maintenance mechanisms in DPANN archaea.</title>
        <authorList>
            <person name="Castelle C.J."/>
            <person name="Meheust R."/>
            <person name="Jaffe A.L."/>
            <person name="Seitz K."/>
            <person name="Gong X."/>
            <person name="Baker B.J."/>
            <person name="Banfield J.F."/>
        </authorList>
    </citation>
    <scope>NUCLEOTIDE SEQUENCE</scope>
    <source>
        <strain evidence="3">RIFCSPLOWO2_01_FULL_AR10_48_17</strain>
    </source>
</reference>
<keyword evidence="1" id="KW-0238">DNA-binding</keyword>
<protein>
    <recommendedName>
        <fullName evidence="2">Single-stranded DNA binding protein Ssb-like OB fold domain-containing protein</fullName>
    </recommendedName>
</protein>
<dbReference type="SUPFAM" id="SSF50249">
    <property type="entry name" value="Nucleic acid-binding proteins"/>
    <property type="match status" value="1"/>
</dbReference>
<dbReference type="PANTHER" id="PTHR13356">
    <property type="entry name" value="OB FOLD NUCLEIC ACID BINDING PROTEIN-RELATED"/>
    <property type="match status" value="1"/>
</dbReference>
<dbReference type="GO" id="GO:0003677">
    <property type="term" value="F:DNA binding"/>
    <property type="evidence" value="ECO:0007669"/>
    <property type="project" value="UniProtKB-KW"/>
</dbReference>
<sequence>MNSSELKPRTAIPEIVLEIVSKAEPRKFATDKGSGKVCSCAGKDEAGEVSLSLWNEQCDQFNEGDVVKITDGWCTEYNGQLQVSTGRNGKIEKV</sequence>
<dbReference type="InterPro" id="IPR048970">
    <property type="entry name" value="OB_Ssb-like"/>
</dbReference>
<dbReference type="GO" id="GO:0000724">
    <property type="term" value="P:double-strand break repair via homologous recombination"/>
    <property type="evidence" value="ECO:0007669"/>
    <property type="project" value="TreeGrafter"/>
</dbReference>
<dbReference type="PANTHER" id="PTHR13356:SF0">
    <property type="entry name" value="SOSS COMPLEX SUBUNIT B HOMOLOG"/>
    <property type="match status" value="1"/>
</dbReference>
<dbReference type="EMBL" id="JAGVWC010000008">
    <property type="protein sequence ID" value="MBS3061319.1"/>
    <property type="molecule type" value="Genomic_DNA"/>
</dbReference>
<accession>A0A8T4L701</accession>
<proteinExistence type="predicted"/>
<evidence type="ECO:0000313" key="4">
    <source>
        <dbReference type="Proteomes" id="UP000675968"/>
    </source>
</evidence>
<reference evidence="3" key="1">
    <citation type="submission" date="2021-03" db="EMBL/GenBank/DDBJ databases">
        <authorList>
            <person name="Jaffe A."/>
        </authorList>
    </citation>
    <scope>NUCLEOTIDE SEQUENCE</scope>
    <source>
        <strain evidence="3">RIFCSPLOWO2_01_FULL_AR10_48_17</strain>
    </source>
</reference>
<evidence type="ECO:0000313" key="3">
    <source>
        <dbReference type="EMBL" id="MBS3061319.1"/>
    </source>
</evidence>
<dbReference type="AlphaFoldDB" id="A0A8T4L701"/>
<organism evidence="3 4">
    <name type="scientific">Candidatus Iainarchaeum sp</name>
    <dbReference type="NCBI Taxonomy" id="3101447"/>
    <lineage>
        <taxon>Archaea</taxon>
        <taxon>Candidatus Iainarchaeota</taxon>
        <taxon>Candidatus Iainarchaeia</taxon>
        <taxon>Candidatus Iainarchaeales</taxon>
        <taxon>Candidatus Iainarchaeaceae</taxon>
        <taxon>Candidatus Iainarchaeum</taxon>
    </lineage>
</organism>